<reference evidence="2 3" key="1">
    <citation type="submission" date="2016-10" db="EMBL/GenBank/DDBJ databases">
        <authorList>
            <person name="de Groot N.N."/>
        </authorList>
    </citation>
    <scope>NUCLEOTIDE SEQUENCE [LARGE SCALE GENOMIC DNA]</scope>
    <source>
        <strain evidence="2 3">DSM 26656</strain>
    </source>
</reference>
<feature type="transmembrane region" description="Helical" evidence="1">
    <location>
        <begin position="25"/>
        <end position="42"/>
    </location>
</feature>
<name>A0A1H5Z0I5_9HYPH</name>
<proteinExistence type="predicted"/>
<dbReference type="InterPro" id="IPR007251">
    <property type="entry name" value="Iron_permease_Fet4"/>
</dbReference>
<protein>
    <submittedName>
        <fullName evidence="2">Low affinity iron permease</fullName>
    </submittedName>
</protein>
<keyword evidence="1" id="KW-0472">Membrane</keyword>
<keyword evidence="3" id="KW-1185">Reference proteome</keyword>
<gene>
    <name evidence="2" type="ORF">SAMN04488115_104162</name>
</gene>
<dbReference type="EMBL" id="FNUY01000004">
    <property type="protein sequence ID" value="SEG29147.1"/>
    <property type="molecule type" value="Genomic_DNA"/>
</dbReference>
<dbReference type="GO" id="GO:0055085">
    <property type="term" value="P:transmembrane transport"/>
    <property type="evidence" value="ECO:0007669"/>
    <property type="project" value="InterPro"/>
</dbReference>
<dbReference type="AlphaFoldDB" id="A0A1H5Z0I5"/>
<accession>A0A1H5Z0I5</accession>
<dbReference type="Proteomes" id="UP000236743">
    <property type="component" value="Unassembled WGS sequence"/>
</dbReference>
<sequence>MLMVALLMCIVGVAAFFSDNEHFLGGVSLAISMVTLVLIPILQATQNRDNAALHAKIDELIKTHEGARDSLIGVEKQSNDEIEKVRLAEERSA</sequence>
<organism evidence="2 3">
    <name type="scientific">Bosea lathyri</name>
    <dbReference type="NCBI Taxonomy" id="1036778"/>
    <lineage>
        <taxon>Bacteria</taxon>
        <taxon>Pseudomonadati</taxon>
        <taxon>Pseudomonadota</taxon>
        <taxon>Alphaproteobacteria</taxon>
        <taxon>Hyphomicrobiales</taxon>
        <taxon>Boseaceae</taxon>
        <taxon>Bosea</taxon>
    </lineage>
</organism>
<evidence type="ECO:0000313" key="2">
    <source>
        <dbReference type="EMBL" id="SEG29147.1"/>
    </source>
</evidence>
<dbReference type="Pfam" id="PF04120">
    <property type="entry name" value="Iron_permease"/>
    <property type="match status" value="1"/>
</dbReference>
<keyword evidence="1" id="KW-1133">Transmembrane helix</keyword>
<evidence type="ECO:0000313" key="3">
    <source>
        <dbReference type="Proteomes" id="UP000236743"/>
    </source>
</evidence>
<evidence type="ECO:0000256" key="1">
    <source>
        <dbReference type="SAM" id="Phobius"/>
    </source>
</evidence>
<keyword evidence="1" id="KW-0812">Transmembrane</keyword>